<keyword evidence="3" id="KW-0067">ATP-binding</keyword>
<reference evidence="7 8" key="1">
    <citation type="submission" date="2017-08" db="EMBL/GenBank/DDBJ databases">
        <title>Acidophilic green algal genome provides insights into adaptation to an acidic environment.</title>
        <authorList>
            <person name="Hirooka S."/>
            <person name="Hirose Y."/>
            <person name="Kanesaki Y."/>
            <person name="Higuchi S."/>
            <person name="Fujiwara T."/>
            <person name="Onuma R."/>
            <person name="Era A."/>
            <person name="Ohbayashi R."/>
            <person name="Uzuka A."/>
            <person name="Nozaki H."/>
            <person name="Yoshikawa H."/>
            <person name="Miyagishima S.Y."/>
        </authorList>
    </citation>
    <scope>NUCLEOTIDE SEQUENCE [LARGE SCALE GENOMIC DNA]</scope>
    <source>
        <strain evidence="7 8">NIES-2499</strain>
    </source>
</reference>
<dbReference type="GO" id="GO:0008094">
    <property type="term" value="F:ATP-dependent activity, acting on DNA"/>
    <property type="evidence" value="ECO:0007669"/>
    <property type="project" value="TreeGrafter"/>
</dbReference>
<gene>
    <name evidence="7" type="ORF">CEUSTIGMA_g11927.t1</name>
</gene>
<dbReference type="GO" id="GO:0005524">
    <property type="term" value="F:ATP binding"/>
    <property type="evidence" value="ECO:0007669"/>
    <property type="project" value="UniProtKB-KW"/>
</dbReference>
<evidence type="ECO:0000256" key="4">
    <source>
        <dbReference type="SAM" id="MobiDB-lite"/>
    </source>
</evidence>
<evidence type="ECO:0000313" key="7">
    <source>
        <dbReference type="EMBL" id="GAX84507.1"/>
    </source>
</evidence>
<evidence type="ECO:0000256" key="1">
    <source>
        <dbReference type="ARBA" id="ARBA00022741"/>
    </source>
</evidence>
<dbReference type="Gene3D" id="3.40.50.300">
    <property type="entry name" value="P-loop containing nucleotide triphosphate hydrolases"/>
    <property type="match status" value="1"/>
</dbReference>
<dbReference type="Proteomes" id="UP000232323">
    <property type="component" value="Unassembled WGS sequence"/>
</dbReference>
<protein>
    <recommendedName>
        <fullName evidence="9">Helicase ATP-binding domain-containing protein</fullName>
    </recommendedName>
</protein>
<feature type="compositionally biased region" description="Polar residues" evidence="4">
    <location>
        <begin position="1"/>
        <end position="11"/>
    </location>
</feature>
<proteinExistence type="predicted"/>
<dbReference type="InterPro" id="IPR027417">
    <property type="entry name" value="P-loop_NTPase"/>
</dbReference>
<dbReference type="GO" id="GO:0005634">
    <property type="term" value="C:nucleus"/>
    <property type="evidence" value="ECO:0007669"/>
    <property type="project" value="TreeGrafter"/>
</dbReference>
<evidence type="ECO:0000313" key="8">
    <source>
        <dbReference type="Proteomes" id="UP000232323"/>
    </source>
</evidence>
<feature type="domain" description="Helicase ATP-binding" evidence="5">
    <location>
        <begin position="247"/>
        <end position="419"/>
    </location>
</feature>
<dbReference type="InterPro" id="IPR050628">
    <property type="entry name" value="SNF2_RAD54_helicase_TF"/>
</dbReference>
<feature type="region of interest" description="Disordered" evidence="4">
    <location>
        <begin position="1"/>
        <end position="22"/>
    </location>
</feature>
<keyword evidence="8" id="KW-1185">Reference proteome</keyword>
<dbReference type="EMBL" id="BEGY01000127">
    <property type="protein sequence ID" value="GAX84507.1"/>
    <property type="molecule type" value="Genomic_DNA"/>
</dbReference>
<dbReference type="InterPro" id="IPR049730">
    <property type="entry name" value="SNF2/RAD54-like_C"/>
</dbReference>
<dbReference type="SMART" id="SM00487">
    <property type="entry name" value="DEXDc"/>
    <property type="match status" value="1"/>
</dbReference>
<keyword evidence="2" id="KW-0378">Hydrolase</keyword>
<organism evidence="7 8">
    <name type="scientific">Chlamydomonas eustigma</name>
    <dbReference type="NCBI Taxonomy" id="1157962"/>
    <lineage>
        <taxon>Eukaryota</taxon>
        <taxon>Viridiplantae</taxon>
        <taxon>Chlorophyta</taxon>
        <taxon>core chlorophytes</taxon>
        <taxon>Chlorophyceae</taxon>
        <taxon>CS clade</taxon>
        <taxon>Chlamydomonadales</taxon>
        <taxon>Chlamydomonadaceae</taxon>
        <taxon>Chlamydomonas</taxon>
    </lineage>
</organism>
<feature type="domain" description="Helicase C-terminal" evidence="6">
    <location>
        <begin position="511"/>
        <end position="667"/>
    </location>
</feature>
<dbReference type="SUPFAM" id="SSF52540">
    <property type="entry name" value="P-loop containing nucleoside triphosphate hydrolases"/>
    <property type="match status" value="2"/>
</dbReference>
<dbReference type="InterPro" id="IPR000330">
    <property type="entry name" value="SNF2_N"/>
</dbReference>
<feature type="compositionally biased region" description="Low complexity" evidence="4">
    <location>
        <begin position="707"/>
        <end position="722"/>
    </location>
</feature>
<name>A0A250XN57_9CHLO</name>
<dbReference type="STRING" id="1157962.A0A250XN57"/>
<evidence type="ECO:0000259" key="6">
    <source>
        <dbReference type="PROSITE" id="PS51194"/>
    </source>
</evidence>
<dbReference type="Pfam" id="PF00271">
    <property type="entry name" value="Helicase_C"/>
    <property type="match status" value="1"/>
</dbReference>
<evidence type="ECO:0008006" key="9">
    <source>
        <dbReference type="Google" id="ProtNLM"/>
    </source>
</evidence>
<dbReference type="AlphaFoldDB" id="A0A250XN57"/>
<evidence type="ECO:0000256" key="2">
    <source>
        <dbReference type="ARBA" id="ARBA00022801"/>
    </source>
</evidence>
<dbReference type="GO" id="GO:0016787">
    <property type="term" value="F:hydrolase activity"/>
    <property type="evidence" value="ECO:0007669"/>
    <property type="project" value="UniProtKB-KW"/>
</dbReference>
<dbReference type="GO" id="GO:0006281">
    <property type="term" value="P:DNA repair"/>
    <property type="evidence" value="ECO:0007669"/>
    <property type="project" value="TreeGrafter"/>
</dbReference>
<sequence length="763" mass="83384">MVQDLATSIATGQPGPPSCASEPDSLVRSYALQITTTSSKAPTPLTQTDWGPFLDSNGVLTTKLGTYTDACYMSVSRNKDGAQLWSDVFQGTVKYLILAGTVVRVWTPPNNVGIYNFIAAPASELTYGGASSLTVAYPFNVSTEQQSDGVQVGATVTVCWNVENDNDIWKELSKYSLHQSAAESVFRLVRRTMLSAVEAVERCYNSSFFCSAAMPNRPFKLMAHQIRFANRALTGLCARHALKDSGYVGQLPVVGGIVMYEMGTGKTISTLLLVAAMQLLPASTEDEPYRDRVLIVVPSTLVDQWKETFDNMRQLRLSYTVIQAPRTVFHPSHSALLDTIYIVSNEVFKQAESGKVFGKKKWGAVIVDEGQMLKSSSANTTKSMLLATRQSDATWLLSATPVQNASNELRSLLKCVGHDESHLRSDDELRRVMDSCVLKCTLTDIGVQLPPLEYELITVPADQEAAAIIQNLENDTSLNSMTKMHRTIRVSYDKRLADADHADDDATPCPIVAAFLTHLGTHNKKAVVMTHFQIQVDQLCKHLGRAGISYDTYTGKDGSEAKNLTLSGFQKEKGVRIVVANIQCCSVGLNLQVASYVYFLSSDFNPHRELQAISRLHRINQTQTVKAVYIMTENCKIDSWIQARQVRKLDMSAKLVGNTSKGDAHMSRLEAGKKVLAAANATEHSEHSEDGNEDAVGTSEDSEQTMGRGPAAAAAQRTAAAPRTKRARAYITSSSIKTSAPLAKADAGPVAKKRRPVEFMSID</sequence>
<feature type="region of interest" description="Disordered" evidence="4">
    <location>
        <begin position="679"/>
        <end position="763"/>
    </location>
</feature>
<comment type="caution">
    <text evidence="7">The sequence shown here is derived from an EMBL/GenBank/DDBJ whole genome shotgun (WGS) entry which is preliminary data.</text>
</comment>
<dbReference type="PANTHER" id="PTHR45626">
    <property type="entry name" value="TRANSCRIPTION TERMINATION FACTOR 2-RELATED"/>
    <property type="match status" value="1"/>
</dbReference>
<dbReference type="InterPro" id="IPR001650">
    <property type="entry name" value="Helicase_C-like"/>
</dbReference>
<keyword evidence="1" id="KW-0547">Nucleotide-binding</keyword>
<dbReference type="OrthoDB" id="2507053at2759"/>
<dbReference type="InterPro" id="IPR014001">
    <property type="entry name" value="Helicase_ATP-bd"/>
</dbReference>
<dbReference type="InterPro" id="IPR038718">
    <property type="entry name" value="SNF2-like_sf"/>
</dbReference>
<dbReference type="PROSITE" id="PS51194">
    <property type="entry name" value="HELICASE_CTER"/>
    <property type="match status" value="1"/>
</dbReference>
<evidence type="ECO:0000256" key="3">
    <source>
        <dbReference type="ARBA" id="ARBA00022840"/>
    </source>
</evidence>
<accession>A0A250XN57</accession>
<dbReference type="CDD" id="cd18793">
    <property type="entry name" value="SF2_C_SNF"/>
    <property type="match status" value="1"/>
</dbReference>
<dbReference type="Pfam" id="PF00176">
    <property type="entry name" value="SNF2-rel_dom"/>
    <property type="match status" value="1"/>
</dbReference>
<dbReference type="PROSITE" id="PS51192">
    <property type="entry name" value="HELICASE_ATP_BIND_1"/>
    <property type="match status" value="1"/>
</dbReference>
<evidence type="ECO:0000259" key="5">
    <source>
        <dbReference type="PROSITE" id="PS51192"/>
    </source>
</evidence>
<dbReference type="Gene3D" id="3.40.50.10810">
    <property type="entry name" value="Tandem AAA-ATPase domain"/>
    <property type="match status" value="1"/>
</dbReference>
<dbReference type="SMART" id="SM00490">
    <property type="entry name" value="HELICc"/>
    <property type="match status" value="1"/>
</dbReference>